<dbReference type="InterPro" id="IPR000971">
    <property type="entry name" value="Globin"/>
</dbReference>
<sequence>MDVFQIKKVVALQALKVILRTTWRHMSKSGQGNCGSTIMRRLFIRNDRVKNVFHHNIMIGGLLEPNAQETHNLQQHYSDIVQFLQFAISNLDHPSRITEKCHEIGLKHRKYKTMGMKKKIDKKYLQAEHWDLLGEAITETIREYQGWKRHRESLRAANILVSFLVDRIRTGKKIRFLQRDILTPISTPTMPLRHTNTTDRERSRSLQDTDHGLTHHTWTDSCPSITDVEPPASIVRRVSTPKQKRSLPAMSNRAARLEVQIHFRRRYLPETPLSDGEDSDTNGNLQVIARRRQFRHSTNNSFELGHLSKH</sequence>
<evidence type="ECO:0000313" key="8">
    <source>
        <dbReference type="Proteomes" id="UP000271162"/>
    </source>
</evidence>
<keyword evidence="1 4" id="KW-0349">Heme</keyword>
<name>A0A0N4XT53_NIPBR</name>
<dbReference type="Gene3D" id="1.10.490.10">
    <property type="entry name" value="Globins"/>
    <property type="match status" value="1"/>
</dbReference>
<dbReference type="InterPro" id="IPR050532">
    <property type="entry name" value="Globin-like_OT"/>
</dbReference>
<evidence type="ECO:0000256" key="5">
    <source>
        <dbReference type="SAM" id="MobiDB-lite"/>
    </source>
</evidence>
<dbReference type="GO" id="GO:0019825">
    <property type="term" value="F:oxygen binding"/>
    <property type="evidence" value="ECO:0007669"/>
    <property type="project" value="InterPro"/>
</dbReference>
<dbReference type="PANTHER" id="PTHR46458">
    <property type="entry name" value="BLR2807 PROTEIN"/>
    <property type="match status" value="1"/>
</dbReference>
<dbReference type="GO" id="GO:0046872">
    <property type="term" value="F:metal ion binding"/>
    <property type="evidence" value="ECO:0007669"/>
    <property type="project" value="UniProtKB-KW"/>
</dbReference>
<evidence type="ECO:0000256" key="1">
    <source>
        <dbReference type="ARBA" id="ARBA00022617"/>
    </source>
</evidence>
<feature type="compositionally biased region" description="Basic and acidic residues" evidence="5">
    <location>
        <begin position="196"/>
        <end position="213"/>
    </location>
</feature>
<dbReference type="PROSITE" id="PS01033">
    <property type="entry name" value="GLOBIN"/>
    <property type="match status" value="1"/>
</dbReference>
<feature type="region of interest" description="Disordered" evidence="5">
    <location>
        <begin position="188"/>
        <end position="225"/>
    </location>
</feature>
<dbReference type="AlphaFoldDB" id="A0A0N4XT53"/>
<keyword evidence="8" id="KW-1185">Reference proteome</keyword>
<protein>
    <submittedName>
        <fullName evidence="9">Globin-like protein 26 (inferred by orthology to a C. elegans protein)</fullName>
    </submittedName>
</protein>
<keyword evidence="4" id="KW-0561">Oxygen transport</keyword>
<dbReference type="PANTHER" id="PTHR46458:SF16">
    <property type="entry name" value="GLOBIN DOMAIN-CONTAINING PROTEIN-RELATED"/>
    <property type="match status" value="1"/>
</dbReference>
<dbReference type="InterPro" id="IPR009050">
    <property type="entry name" value="Globin-like_sf"/>
</dbReference>
<dbReference type="STRING" id="27835.A0A0N4XT53"/>
<organism evidence="9">
    <name type="scientific">Nippostrongylus brasiliensis</name>
    <name type="common">Rat hookworm</name>
    <dbReference type="NCBI Taxonomy" id="27835"/>
    <lineage>
        <taxon>Eukaryota</taxon>
        <taxon>Metazoa</taxon>
        <taxon>Ecdysozoa</taxon>
        <taxon>Nematoda</taxon>
        <taxon>Chromadorea</taxon>
        <taxon>Rhabditida</taxon>
        <taxon>Rhabditina</taxon>
        <taxon>Rhabditomorpha</taxon>
        <taxon>Strongyloidea</taxon>
        <taxon>Heligmosomidae</taxon>
        <taxon>Nippostrongylus</taxon>
    </lineage>
</organism>
<dbReference type="InterPro" id="IPR012292">
    <property type="entry name" value="Globin/Proto"/>
</dbReference>
<reference evidence="7 8" key="2">
    <citation type="submission" date="2018-11" db="EMBL/GenBank/DDBJ databases">
        <authorList>
            <consortium name="Pathogen Informatics"/>
        </authorList>
    </citation>
    <scope>NUCLEOTIDE SEQUENCE [LARGE SCALE GENOMIC DNA]</scope>
</reference>
<dbReference type="Pfam" id="PF00042">
    <property type="entry name" value="Globin"/>
    <property type="match status" value="1"/>
</dbReference>
<accession>A0A0N4XT53</accession>
<keyword evidence="4" id="KW-0813">Transport</keyword>
<evidence type="ECO:0000256" key="4">
    <source>
        <dbReference type="RuleBase" id="RU000356"/>
    </source>
</evidence>
<dbReference type="Proteomes" id="UP000271162">
    <property type="component" value="Unassembled WGS sequence"/>
</dbReference>
<keyword evidence="3" id="KW-0408">Iron</keyword>
<dbReference type="EMBL" id="UYSL01019756">
    <property type="protein sequence ID" value="VDL69336.1"/>
    <property type="molecule type" value="Genomic_DNA"/>
</dbReference>
<evidence type="ECO:0000256" key="3">
    <source>
        <dbReference type="ARBA" id="ARBA00023004"/>
    </source>
</evidence>
<gene>
    <name evidence="7" type="ORF">NBR_LOCUS5747</name>
</gene>
<reference evidence="9" key="1">
    <citation type="submission" date="2017-02" db="UniProtKB">
        <authorList>
            <consortium name="WormBaseParasite"/>
        </authorList>
    </citation>
    <scope>IDENTIFICATION</scope>
</reference>
<evidence type="ECO:0000256" key="2">
    <source>
        <dbReference type="ARBA" id="ARBA00022723"/>
    </source>
</evidence>
<proteinExistence type="inferred from homology"/>
<evidence type="ECO:0000313" key="7">
    <source>
        <dbReference type="EMBL" id="VDL69336.1"/>
    </source>
</evidence>
<keyword evidence="2" id="KW-0479">Metal-binding</keyword>
<dbReference type="CDD" id="cd01040">
    <property type="entry name" value="Mb-like"/>
    <property type="match status" value="1"/>
</dbReference>
<evidence type="ECO:0000259" key="6">
    <source>
        <dbReference type="PROSITE" id="PS01033"/>
    </source>
</evidence>
<dbReference type="GO" id="GO:0005344">
    <property type="term" value="F:oxygen carrier activity"/>
    <property type="evidence" value="ECO:0007669"/>
    <property type="project" value="UniProtKB-KW"/>
</dbReference>
<dbReference type="GO" id="GO:0020037">
    <property type="term" value="F:heme binding"/>
    <property type="evidence" value="ECO:0007669"/>
    <property type="project" value="InterPro"/>
</dbReference>
<comment type="similarity">
    <text evidence="4">Belongs to the globin family.</text>
</comment>
<dbReference type="SUPFAM" id="SSF46458">
    <property type="entry name" value="Globin-like"/>
    <property type="match status" value="1"/>
</dbReference>
<dbReference type="InterPro" id="IPR044399">
    <property type="entry name" value="Mb-like_M"/>
</dbReference>
<evidence type="ECO:0000313" key="9">
    <source>
        <dbReference type="WBParaSite" id="NBR_0000574601-mRNA-1"/>
    </source>
</evidence>
<feature type="domain" description="Globin" evidence="6">
    <location>
        <begin position="8"/>
        <end position="173"/>
    </location>
</feature>
<dbReference type="WBParaSite" id="NBR_0000574601-mRNA-1">
    <property type="protein sequence ID" value="NBR_0000574601-mRNA-1"/>
    <property type="gene ID" value="NBR_0000574601"/>
</dbReference>